<dbReference type="KEGG" id="theu:HPC62_02060"/>
<name>A0A6M8B419_9CYAN</name>
<dbReference type="AlphaFoldDB" id="A0A6M8B419"/>
<feature type="transmembrane region" description="Helical" evidence="1">
    <location>
        <begin position="55"/>
        <end position="73"/>
    </location>
</feature>
<evidence type="ECO:0000313" key="2">
    <source>
        <dbReference type="EMBL" id="QKD81118.1"/>
    </source>
</evidence>
<gene>
    <name evidence="2" type="ORF">HPC62_02060</name>
</gene>
<keyword evidence="1" id="KW-1133">Transmembrane helix</keyword>
<evidence type="ECO:0000256" key="1">
    <source>
        <dbReference type="SAM" id="Phobius"/>
    </source>
</evidence>
<proteinExistence type="predicted"/>
<organism evidence="2 3">
    <name type="scientific">Thermoleptolyngbya sichuanensis A183</name>
    <dbReference type="NCBI Taxonomy" id="2737172"/>
    <lineage>
        <taxon>Bacteria</taxon>
        <taxon>Bacillati</taxon>
        <taxon>Cyanobacteriota</taxon>
        <taxon>Cyanophyceae</taxon>
        <taxon>Oculatellales</taxon>
        <taxon>Oculatellaceae</taxon>
        <taxon>Thermoleptolyngbya</taxon>
        <taxon>Thermoleptolyngbya sichuanensis</taxon>
    </lineage>
</organism>
<protein>
    <submittedName>
        <fullName evidence="2">Uncharacterized protein</fullName>
    </submittedName>
</protein>
<keyword evidence="3" id="KW-1185">Reference proteome</keyword>
<feature type="transmembrane region" description="Helical" evidence="1">
    <location>
        <begin position="21"/>
        <end position="49"/>
    </location>
</feature>
<dbReference type="EMBL" id="CP053661">
    <property type="protein sequence ID" value="QKD81118.1"/>
    <property type="molecule type" value="Genomic_DNA"/>
</dbReference>
<dbReference type="RefSeq" id="WP_068510836.1">
    <property type="nucleotide sequence ID" value="NZ_CP053661.1"/>
</dbReference>
<accession>A0A6M8B419</accession>
<keyword evidence="1" id="KW-0472">Membrane</keyword>
<evidence type="ECO:0000313" key="3">
    <source>
        <dbReference type="Proteomes" id="UP000505210"/>
    </source>
</evidence>
<keyword evidence="1" id="KW-0812">Transmembrane</keyword>
<dbReference type="Proteomes" id="UP000505210">
    <property type="component" value="Chromosome"/>
</dbReference>
<reference evidence="2 3" key="1">
    <citation type="submission" date="2020-05" db="EMBL/GenBank/DDBJ databases">
        <title>Complete genome sequence of of a novel Thermoleptolyngbya strain isolated from hot springs of Ganzi, Sichuan China.</title>
        <authorList>
            <person name="Tang J."/>
            <person name="Daroch M."/>
            <person name="Li L."/>
            <person name="Waleron K."/>
            <person name="Waleron M."/>
            <person name="Waleron M."/>
        </authorList>
    </citation>
    <scope>NUCLEOTIDE SEQUENCE [LARGE SCALE GENOMIC DNA]</scope>
    <source>
        <strain evidence="2 3">PKUAC-SCTA183</strain>
    </source>
</reference>
<sequence length="77" mass="8705">MRNTHPDYSWLFRFAVRVLKYFLLTLFGILVAIVLSKVLVIAPLLHLLVSILDAALFKTMGLVFCLMAIAVVVESIR</sequence>